<accession>A0A6H1ZBK4</accession>
<evidence type="ECO:0000313" key="3">
    <source>
        <dbReference type="EMBL" id="QJH95624.1"/>
    </source>
</evidence>
<dbReference type="EMBL" id="MT141555">
    <property type="protein sequence ID" value="QJA66444.1"/>
    <property type="molecule type" value="Genomic_DNA"/>
</dbReference>
<protein>
    <submittedName>
        <fullName evidence="1">Uncharacterized protein</fullName>
    </submittedName>
</protein>
<reference evidence="1" key="1">
    <citation type="submission" date="2020-03" db="EMBL/GenBank/DDBJ databases">
        <title>The deep terrestrial virosphere.</title>
        <authorList>
            <person name="Holmfeldt K."/>
            <person name="Nilsson E."/>
            <person name="Simone D."/>
            <person name="Lopez-Fernandez M."/>
            <person name="Wu X."/>
            <person name="de Brujin I."/>
            <person name="Lundin D."/>
            <person name="Andersson A."/>
            <person name="Bertilsson S."/>
            <person name="Dopson M."/>
        </authorList>
    </citation>
    <scope>NUCLEOTIDE SEQUENCE</scope>
    <source>
        <strain evidence="4">MM415A00105</strain>
        <strain evidence="2">MM415B00347</strain>
        <strain evidence="1">TM448A00170</strain>
        <strain evidence="3">TM448B00479</strain>
    </source>
</reference>
<gene>
    <name evidence="4" type="ORF">MM415A00105_0027</name>
    <name evidence="2" type="ORF">MM415B00347_0012</name>
    <name evidence="1" type="ORF">TM448A00170_0009</name>
    <name evidence="3" type="ORF">TM448B00479_0033</name>
</gene>
<dbReference type="AlphaFoldDB" id="A0A6H1ZBK4"/>
<dbReference type="EMBL" id="MT143983">
    <property type="protein sequence ID" value="QJA44918.1"/>
    <property type="molecule type" value="Genomic_DNA"/>
</dbReference>
<evidence type="ECO:0000313" key="1">
    <source>
        <dbReference type="EMBL" id="QJA44918.1"/>
    </source>
</evidence>
<proteinExistence type="predicted"/>
<organism evidence="1">
    <name type="scientific">viral metagenome</name>
    <dbReference type="NCBI Taxonomy" id="1070528"/>
    <lineage>
        <taxon>unclassified sequences</taxon>
        <taxon>metagenomes</taxon>
        <taxon>organismal metagenomes</taxon>
    </lineage>
</organism>
<sequence length="248" mass="29176">MEDRELKQERSVPVQSRVDIKTLAEMDIYWESIGVRVRSMSQLVSWTVDLCRSILVANDKLPMILESSADGNNRLEERGLYQRRMRERAAKKIHASLMFENLRFEGIEPKDRTPMHYNVVHNERSVEPFTGRVKTPGSGQFEEEARRMTEKALKIYEEKKESERKEESDREWQKIVERNPNGKRFDERGKEILVDVKEEVKEEIPVSGKARKEYFKKKLEEDTEDSKRLAEMDMTAPNSRVVKLEGVK</sequence>
<evidence type="ECO:0000313" key="2">
    <source>
        <dbReference type="EMBL" id="QJA66444.1"/>
    </source>
</evidence>
<dbReference type="EMBL" id="MT145188">
    <property type="protein sequence ID" value="QJI04635.1"/>
    <property type="molecule type" value="Genomic_DNA"/>
</dbReference>
<evidence type="ECO:0000313" key="4">
    <source>
        <dbReference type="EMBL" id="QJI04635.1"/>
    </source>
</evidence>
<name>A0A6H1ZBK4_9ZZZZ</name>
<dbReference type="EMBL" id="MT144624">
    <property type="protein sequence ID" value="QJH95624.1"/>
    <property type="molecule type" value="Genomic_DNA"/>
</dbReference>